<dbReference type="Gene3D" id="1.20.5.430">
    <property type="match status" value="1"/>
</dbReference>
<dbReference type="Pfam" id="PF06825">
    <property type="entry name" value="HSBP1"/>
    <property type="match status" value="1"/>
</dbReference>
<gene>
    <name evidence="7" type="primary">HSBP1</name>
    <name evidence="7" type="ORF">L345_06236</name>
</gene>
<accession>V8P116</accession>
<dbReference type="GO" id="GO:0005634">
    <property type="term" value="C:nucleus"/>
    <property type="evidence" value="ECO:0007669"/>
    <property type="project" value="UniProtKB-SubCell"/>
</dbReference>
<name>V8P116_OPHHA</name>
<dbReference type="PANTHER" id="PTHR19424:SF0">
    <property type="entry name" value="HEAT SHOCK FACTOR BINDING PROTEIN 1"/>
    <property type="match status" value="1"/>
</dbReference>
<dbReference type="GO" id="GO:0070370">
    <property type="term" value="P:cellular heat acclimation"/>
    <property type="evidence" value="ECO:0007669"/>
    <property type="project" value="TreeGrafter"/>
</dbReference>
<evidence type="ECO:0000256" key="6">
    <source>
        <dbReference type="ARBA" id="ARBA00039223"/>
    </source>
</evidence>
<reference evidence="7 8" key="1">
    <citation type="journal article" date="2013" name="Proc. Natl. Acad. Sci. U.S.A.">
        <title>The king cobra genome reveals dynamic gene evolution and adaptation in the snake venom system.</title>
        <authorList>
            <person name="Vonk F.J."/>
            <person name="Casewell N.R."/>
            <person name="Henkel C.V."/>
            <person name="Heimberg A.M."/>
            <person name="Jansen H.J."/>
            <person name="McCleary R.J."/>
            <person name="Kerkkamp H.M."/>
            <person name="Vos R.A."/>
            <person name="Guerreiro I."/>
            <person name="Calvete J.J."/>
            <person name="Wuster W."/>
            <person name="Woods A.E."/>
            <person name="Logan J.M."/>
            <person name="Harrison R.A."/>
            <person name="Castoe T.A."/>
            <person name="de Koning A.P."/>
            <person name="Pollock D.D."/>
            <person name="Yandell M."/>
            <person name="Calderon D."/>
            <person name="Renjifo C."/>
            <person name="Currier R.B."/>
            <person name="Salgado D."/>
            <person name="Pla D."/>
            <person name="Sanz L."/>
            <person name="Hyder A.S."/>
            <person name="Ribeiro J.M."/>
            <person name="Arntzen J.W."/>
            <person name="van den Thillart G.E."/>
            <person name="Boetzer M."/>
            <person name="Pirovano W."/>
            <person name="Dirks R.P."/>
            <person name="Spaink H.P."/>
            <person name="Duboule D."/>
            <person name="McGlinn E."/>
            <person name="Kini R.M."/>
            <person name="Richardson M.K."/>
        </authorList>
    </citation>
    <scope>NUCLEOTIDE SEQUENCE</scope>
    <source>
        <tissue evidence="7">Blood</tissue>
    </source>
</reference>
<keyword evidence="7" id="KW-0346">Stress response</keyword>
<evidence type="ECO:0000256" key="1">
    <source>
        <dbReference type="ARBA" id="ARBA00004123"/>
    </source>
</evidence>
<dbReference type="Proteomes" id="UP000018936">
    <property type="component" value="Unassembled WGS sequence"/>
</dbReference>
<comment type="subcellular location">
    <subcellularLocation>
        <location evidence="1">Nucleus</location>
    </subcellularLocation>
</comment>
<keyword evidence="8" id="KW-1185">Reference proteome</keyword>
<evidence type="ECO:0000256" key="4">
    <source>
        <dbReference type="ARBA" id="ARBA00037689"/>
    </source>
</evidence>
<dbReference type="OrthoDB" id="4159489at2759"/>
<evidence type="ECO:0000313" key="8">
    <source>
        <dbReference type="Proteomes" id="UP000018936"/>
    </source>
</evidence>
<dbReference type="AlphaFoldDB" id="V8P116"/>
<proteinExistence type="inferred from homology"/>
<protein>
    <recommendedName>
        <fullName evidence="6">Heat shock factor-binding protein 1</fullName>
    </recommendedName>
</protein>
<dbReference type="GO" id="GO:0005829">
    <property type="term" value="C:cytosol"/>
    <property type="evidence" value="ECO:0007669"/>
    <property type="project" value="TreeGrafter"/>
</dbReference>
<feature type="non-terminal residue" evidence="7">
    <location>
        <position position="1"/>
    </location>
</feature>
<keyword evidence="3" id="KW-0539">Nucleus</keyword>
<comment type="subunit">
    <text evidence="5">Homohexamer. Associates with heptad repeats of HSF1 trimers and probably also HSF1 monomers, and with HSP70. Association with HSF1 trimers and HSP70 coincides with attenuation of heat shock response and the conversion of HSF1 trimer to monomer.</text>
</comment>
<comment type="function">
    <text evidence="4">Negative regulator of the heat shock response. Negatively affects HSF1 DNA-binding activity. May have a role in the suppression of the activation of the stress response during the aging process.</text>
</comment>
<evidence type="ECO:0000256" key="5">
    <source>
        <dbReference type="ARBA" id="ARBA00038772"/>
    </source>
</evidence>
<dbReference type="FunFam" id="1.20.5.430:FF:000002">
    <property type="entry name" value="Heat shock factor-binding protein 1"/>
    <property type="match status" value="1"/>
</dbReference>
<dbReference type="GO" id="GO:0003714">
    <property type="term" value="F:transcription corepressor activity"/>
    <property type="evidence" value="ECO:0007669"/>
    <property type="project" value="InterPro"/>
</dbReference>
<dbReference type="EMBL" id="AZIM01001133">
    <property type="protein sequence ID" value="ETE67975.1"/>
    <property type="molecule type" value="Genomic_DNA"/>
</dbReference>
<evidence type="ECO:0000256" key="2">
    <source>
        <dbReference type="ARBA" id="ARBA00006349"/>
    </source>
</evidence>
<organism evidence="7 8">
    <name type="scientific">Ophiophagus hannah</name>
    <name type="common">King cobra</name>
    <name type="synonym">Naja hannah</name>
    <dbReference type="NCBI Taxonomy" id="8665"/>
    <lineage>
        <taxon>Eukaryota</taxon>
        <taxon>Metazoa</taxon>
        <taxon>Chordata</taxon>
        <taxon>Craniata</taxon>
        <taxon>Vertebrata</taxon>
        <taxon>Euteleostomi</taxon>
        <taxon>Lepidosauria</taxon>
        <taxon>Squamata</taxon>
        <taxon>Bifurcata</taxon>
        <taxon>Unidentata</taxon>
        <taxon>Episquamata</taxon>
        <taxon>Toxicofera</taxon>
        <taxon>Serpentes</taxon>
        <taxon>Colubroidea</taxon>
        <taxon>Elapidae</taxon>
        <taxon>Elapinae</taxon>
        <taxon>Ophiophagus</taxon>
    </lineage>
</organism>
<comment type="caution">
    <text evidence="7">The sequence shown here is derived from an EMBL/GenBank/DDBJ whole genome shotgun (WGS) entry which is preliminary data.</text>
</comment>
<dbReference type="InterPro" id="IPR009643">
    <property type="entry name" value="HS1-bd"/>
</dbReference>
<dbReference type="PANTHER" id="PTHR19424">
    <property type="entry name" value="HEAT SHOCK FACTOR BINDING PROTEIN 1"/>
    <property type="match status" value="1"/>
</dbReference>
<evidence type="ECO:0000313" key="7">
    <source>
        <dbReference type="EMBL" id="ETE67975.1"/>
    </source>
</evidence>
<sequence>MVQTLLQEMQDKFHTMSDQIIGRIDDLSCCIDNLKKNIADLVTQARVEELEGGENRVATIKIITCQ</sequence>
<evidence type="ECO:0000256" key="3">
    <source>
        <dbReference type="ARBA" id="ARBA00023242"/>
    </source>
</evidence>
<comment type="similarity">
    <text evidence="2">Belongs to the HSBP1 family.</text>
</comment>